<dbReference type="Gene3D" id="3.10.50.40">
    <property type="match status" value="1"/>
</dbReference>
<dbReference type="PROSITE" id="PS50059">
    <property type="entry name" value="FKBP_PPIASE"/>
    <property type="match status" value="1"/>
</dbReference>
<dbReference type="SUPFAM" id="SSF54534">
    <property type="entry name" value="FKBP-like"/>
    <property type="match status" value="1"/>
</dbReference>
<dbReference type="EC" id="5.2.1.8" evidence="3 6"/>
<proteinExistence type="inferred from homology"/>
<name>A0A917MS60_9MICC</name>
<dbReference type="InterPro" id="IPR001179">
    <property type="entry name" value="PPIase_FKBP_dom"/>
</dbReference>
<feature type="compositionally biased region" description="Polar residues" evidence="7">
    <location>
        <begin position="318"/>
        <end position="339"/>
    </location>
</feature>
<evidence type="ECO:0000256" key="5">
    <source>
        <dbReference type="ARBA" id="ARBA00023235"/>
    </source>
</evidence>
<protein>
    <recommendedName>
        <fullName evidence="3 6">peptidylprolyl isomerase</fullName>
        <ecNumber evidence="3 6">5.2.1.8</ecNumber>
    </recommendedName>
</protein>
<dbReference type="EMBL" id="BMDC01000001">
    <property type="protein sequence ID" value="GGH57463.1"/>
    <property type="molecule type" value="Genomic_DNA"/>
</dbReference>
<evidence type="ECO:0000256" key="2">
    <source>
        <dbReference type="ARBA" id="ARBA00006577"/>
    </source>
</evidence>
<accession>A0A917MS60</accession>
<dbReference type="Proteomes" id="UP000600171">
    <property type="component" value="Unassembled WGS sequence"/>
</dbReference>
<keyword evidence="8" id="KW-0732">Signal</keyword>
<evidence type="ECO:0000313" key="11">
    <source>
        <dbReference type="Proteomes" id="UP000600171"/>
    </source>
</evidence>
<evidence type="ECO:0000259" key="9">
    <source>
        <dbReference type="PROSITE" id="PS50059"/>
    </source>
</evidence>
<feature type="region of interest" description="Disordered" evidence="7">
    <location>
        <begin position="308"/>
        <end position="339"/>
    </location>
</feature>
<feature type="signal peptide" evidence="8">
    <location>
        <begin position="1"/>
        <end position="20"/>
    </location>
</feature>
<sequence length="339" mass="35200">MSKKITFAVCGASLALLLSACGGSNSSLEDVQYDMNGATAEPSVSFETPFAAGETATHVIEEGNGEEIQDGDELIINASIFSGEDGSSQGTTYPSSPMVIPVSEDLKNNAPELYDVLSGAKVGTSFAYTSNEIPSMDGSEPSEAPKDTPTNVEVYTIAEKLPKEASGEETSKKDINSALDSFTLKDDGSAELKLADKRGDAPKKLVSENLIKGDGKKVGENDTVYVRYQGVDWEKGEAFDGNFGNDKATAALSLNQVIDGWKQGLAGKTVGSRVLLLIPSDQAYGDDAPEGQPSGALVFVVDILGATEGQAPGEAPSGSAQPSESAAPQQSAQPSESAK</sequence>
<dbReference type="AlphaFoldDB" id="A0A917MS60"/>
<dbReference type="PANTHER" id="PTHR43811:SF23">
    <property type="entry name" value="FKBP-TYPE 22 KDA PEPTIDYL-PROLYL CIS-TRANS ISOMERASE"/>
    <property type="match status" value="1"/>
</dbReference>
<gene>
    <name evidence="10" type="primary">fkbP1</name>
    <name evidence="10" type="ORF">GCM10007359_02610</name>
</gene>
<evidence type="ECO:0000256" key="7">
    <source>
        <dbReference type="SAM" id="MobiDB-lite"/>
    </source>
</evidence>
<evidence type="ECO:0000256" key="4">
    <source>
        <dbReference type="ARBA" id="ARBA00023110"/>
    </source>
</evidence>
<dbReference type="InterPro" id="IPR046357">
    <property type="entry name" value="PPIase_dom_sf"/>
</dbReference>
<evidence type="ECO:0000256" key="6">
    <source>
        <dbReference type="PROSITE-ProRule" id="PRU00277"/>
    </source>
</evidence>
<keyword evidence="5 6" id="KW-0413">Isomerase</keyword>
<evidence type="ECO:0000256" key="3">
    <source>
        <dbReference type="ARBA" id="ARBA00013194"/>
    </source>
</evidence>
<dbReference type="RefSeq" id="WP_188358535.1">
    <property type="nucleotide sequence ID" value="NZ_BMDC01000001.1"/>
</dbReference>
<comment type="similarity">
    <text evidence="2">Belongs to the FKBP-type PPIase family.</text>
</comment>
<feature type="domain" description="PPIase FKBP-type" evidence="9">
    <location>
        <begin position="221"/>
        <end position="307"/>
    </location>
</feature>
<keyword evidence="4 6" id="KW-0697">Rotamase</keyword>
<evidence type="ECO:0000256" key="8">
    <source>
        <dbReference type="SAM" id="SignalP"/>
    </source>
</evidence>
<dbReference type="PANTHER" id="PTHR43811">
    <property type="entry name" value="FKBP-TYPE PEPTIDYL-PROLYL CIS-TRANS ISOMERASE FKPA"/>
    <property type="match status" value="1"/>
</dbReference>
<dbReference type="GO" id="GO:0003755">
    <property type="term" value="F:peptidyl-prolyl cis-trans isomerase activity"/>
    <property type="evidence" value="ECO:0007669"/>
    <property type="project" value="UniProtKB-KW"/>
</dbReference>
<feature type="chain" id="PRO_5039058903" description="peptidylprolyl isomerase" evidence="8">
    <location>
        <begin position="21"/>
        <end position="339"/>
    </location>
</feature>
<keyword evidence="11" id="KW-1185">Reference proteome</keyword>
<comment type="catalytic activity">
    <reaction evidence="1 6">
        <text>[protein]-peptidylproline (omega=180) = [protein]-peptidylproline (omega=0)</text>
        <dbReference type="Rhea" id="RHEA:16237"/>
        <dbReference type="Rhea" id="RHEA-COMP:10747"/>
        <dbReference type="Rhea" id="RHEA-COMP:10748"/>
        <dbReference type="ChEBI" id="CHEBI:83833"/>
        <dbReference type="ChEBI" id="CHEBI:83834"/>
        <dbReference type="EC" id="5.2.1.8"/>
    </reaction>
</comment>
<organism evidence="10 11">
    <name type="scientific">Rothia aerolata</name>
    <dbReference type="NCBI Taxonomy" id="1812262"/>
    <lineage>
        <taxon>Bacteria</taxon>
        <taxon>Bacillati</taxon>
        <taxon>Actinomycetota</taxon>
        <taxon>Actinomycetes</taxon>
        <taxon>Micrococcales</taxon>
        <taxon>Micrococcaceae</taxon>
        <taxon>Rothia</taxon>
    </lineage>
</organism>
<comment type="caution">
    <text evidence="10">The sequence shown here is derived from an EMBL/GenBank/DDBJ whole genome shotgun (WGS) entry which is preliminary data.</text>
</comment>
<dbReference type="Pfam" id="PF00254">
    <property type="entry name" value="FKBP_C"/>
    <property type="match status" value="1"/>
</dbReference>
<dbReference type="PROSITE" id="PS51257">
    <property type="entry name" value="PROKAR_LIPOPROTEIN"/>
    <property type="match status" value="1"/>
</dbReference>
<evidence type="ECO:0000313" key="10">
    <source>
        <dbReference type="EMBL" id="GGH57463.1"/>
    </source>
</evidence>
<evidence type="ECO:0000256" key="1">
    <source>
        <dbReference type="ARBA" id="ARBA00000971"/>
    </source>
</evidence>
<reference evidence="10 11" key="1">
    <citation type="journal article" date="2014" name="Int. J. Syst. Evol. Microbiol.">
        <title>Complete genome sequence of Corynebacterium casei LMG S-19264T (=DSM 44701T), isolated from a smear-ripened cheese.</title>
        <authorList>
            <consortium name="US DOE Joint Genome Institute (JGI-PGF)"/>
            <person name="Walter F."/>
            <person name="Albersmeier A."/>
            <person name="Kalinowski J."/>
            <person name="Ruckert C."/>
        </authorList>
    </citation>
    <scope>NUCLEOTIDE SEQUENCE [LARGE SCALE GENOMIC DNA]</scope>
    <source>
        <strain evidence="10 11">CCM 8669</strain>
    </source>
</reference>